<dbReference type="Pfam" id="PF19422">
    <property type="entry name" value="Ariadne"/>
    <property type="match status" value="1"/>
</dbReference>
<dbReference type="EMBL" id="PSQE01000004">
    <property type="protein sequence ID" value="RHN61230.1"/>
    <property type="molecule type" value="Genomic_DNA"/>
</dbReference>
<protein>
    <recommendedName>
        <fullName evidence="1">Ariadne domain-containing protein</fullName>
    </recommendedName>
</protein>
<dbReference type="AlphaFoldDB" id="A0A396I6L6"/>
<proteinExistence type="predicted"/>
<dbReference type="Gramene" id="rna23671">
    <property type="protein sequence ID" value="RHN61230.1"/>
    <property type="gene ID" value="gene23671"/>
</dbReference>
<accession>A0A396I6L6</accession>
<organism evidence="2">
    <name type="scientific">Medicago truncatula</name>
    <name type="common">Barrel medic</name>
    <name type="synonym">Medicago tribuloides</name>
    <dbReference type="NCBI Taxonomy" id="3880"/>
    <lineage>
        <taxon>Eukaryota</taxon>
        <taxon>Viridiplantae</taxon>
        <taxon>Streptophyta</taxon>
        <taxon>Embryophyta</taxon>
        <taxon>Tracheophyta</taxon>
        <taxon>Spermatophyta</taxon>
        <taxon>Magnoliopsida</taxon>
        <taxon>eudicotyledons</taxon>
        <taxon>Gunneridae</taxon>
        <taxon>Pentapetalae</taxon>
        <taxon>rosids</taxon>
        <taxon>fabids</taxon>
        <taxon>Fabales</taxon>
        <taxon>Fabaceae</taxon>
        <taxon>Papilionoideae</taxon>
        <taxon>50 kb inversion clade</taxon>
        <taxon>NPAAA clade</taxon>
        <taxon>Hologalegina</taxon>
        <taxon>IRL clade</taxon>
        <taxon>Trifolieae</taxon>
        <taxon>Medicago</taxon>
    </lineage>
</organism>
<evidence type="ECO:0000313" key="2">
    <source>
        <dbReference type="EMBL" id="RHN61230.1"/>
    </source>
</evidence>
<dbReference type="InterPro" id="IPR045840">
    <property type="entry name" value="Ariadne"/>
</dbReference>
<feature type="domain" description="Ariadne" evidence="1">
    <location>
        <begin position="13"/>
        <end position="54"/>
    </location>
</feature>
<comment type="caution">
    <text evidence="2">The sequence shown here is derived from an EMBL/GenBank/DDBJ whole genome shotgun (WGS) entry which is preliminary data.</text>
</comment>
<gene>
    <name evidence="2" type="ORF">MtrunA17_Chr4g0034361</name>
</gene>
<dbReference type="Proteomes" id="UP000265566">
    <property type="component" value="Chromosome 4"/>
</dbReference>
<sequence length="54" mass="5880">MLLSEKDSCIYAASVGVTAELNQSEESGCSSRKRARKEGGFFDLNLPAEVVDRN</sequence>
<evidence type="ECO:0000259" key="1">
    <source>
        <dbReference type="Pfam" id="PF19422"/>
    </source>
</evidence>
<reference evidence="2" key="1">
    <citation type="journal article" date="2018" name="Nat. Plants">
        <title>Whole-genome landscape of Medicago truncatula symbiotic genes.</title>
        <authorList>
            <person name="Pecrix Y."/>
            <person name="Gamas P."/>
            <person name="Carrere S."/>
        </authorList>
    </citation>
    <scope>NUCLEOTIDE SEQUENCE</scope>
    <source>
        <tissue evidence="2">Leaves</tissue>
    </source>
</reference>
<name>A0A396I6L6_MEDTR</name>